<dbReference type="GO" id="GO:0005829">
    <property type="term" value="C:cytosol"/>
    <property type="evidence" value="ECO:0007669"/>
    <property type="project" value="TreeGrafter"/>
</dbReference>
<dbReference type="PANTHER" id="PTHR30543:SF21">
    <property type="entry name" value="NAD(P)H-DEPENDENT FMN REDUCTASE LOT6"/>
    <property type="match status" value="1"/>
</dbReference>
<evidence type="ECO:0000313" key="2">
    <source>
        <dbReference type="EMBL" id="KEF62587.1"/>
    </source>
</evidence>
<dbReference type="InterPro" id="IPR029039">
    <property type="entry name" value="Flavoprotein-like_sf"/>
</dbReference>
<dbReference type="AlphaFoldDB" id="A0A072PS40"/>
<dbReference type="SUPFAM" id="SSF52218">
    <property type="entry name" value="Flavoproteins"/>
    <property type="match status" value="1"/>
</dbReference>
<gene>
    <name evidence="2" type="ORF">A1O9_00560</name>
</gene>
<reference evidence="2 3" key="1">
    <citation type="submission" date="2013-03" db="EMBL/GenBank/DDBJ databases">
        <title>The Genome Sequence of Exophiala aquamarina CBS 119918.</title>
        <authorList>
            <consortium name="The Broad Institute Genomics Platform"/>
            <person name="Cuomo C."/>
            <person name="de Hoog S."/>
            <person name="Gorbushina A."/>
            <person name="Walker B."/>
            <person name="Young S.K."/>
            <person name="Zeng Q."/>
            <person name="Gargeya S."/>
            <person name="Fitzgerald M."/>
            <person name="Haas B."/>
            <person name="Abouelleil A."/>
            <person name="Allen A.W."/>
            <person name="Alvarado L."/>
            <person name="Arachchi H.M."/>
            <person name="Berlin A.M."/>
            <person name="Chapman S.B."/>
            <person name="Gainer-Dewar J."/>
            <person name="Goldberg J."/>
            <person name="Griggs A."/>
            <person name="Gujja S."/>
            <person name="Hansen M."/>
            <person name="Howarth C."/>
            <person name="Imamovic A."/>
            <person name="Ireland A."/>
            <person name="Larimer J."/>
            <person name="McCowan C."/>
            <person name="Murphy C."/>
            <person name="Pearson M."/>
            <person name="Poon T.W."/>
            <person name="Priest M."/>
            <person name="Roberts A."/>
            <person name="Saif S."/>
            <person name="Shea T."/>
            <person name="Sisk P."/>
            <person name="Sykes S."/>
            <person name="Wortman J."/>
            <person name="Nusbaum C."/>
            <person name="Birren B."/>
        </authorList>
    </citation>
    <scope>NUCLEOTIDE SEQUENCE [LARGE SCALE GENOMIC DNA]</scope>
    <source>
        <strain evidence="2 3">CBS 119918</strain>
    </source>
</reference>
<protein>
    <recommendedName>
        <fullName evidence="1">NADPH-dependent FMN reductase-like domain-containing protein</fullName>
    </recommendedName>
</protein>
<dbReference type="EMBL" id="AMGV01000001">
    <property type="protein sequence ID" value="KEF62587.1"/>
    <property type="molecule type" value="Genomic_DNA"/>
</dbReference>
<dbReference type="GO" id="GO:0010181">
    <property type="term" value="F:FMN binding"/>
    <property type="evidence" value="ECO:0007669"/>
    <property type="project" value="TreeGrafter"/>
</dbReference>
<evidence type="ECO:0000259" key="1">
    <source>
        <dbReference type="Pfam" id="PF03358"/>
    </source>
</evidence>
<dbReference type="GeneID" id="25275511"/>
<organism evidence="2 3">
    <name type="scientific">Exophiala aquamarina CBS 119918</name>
    <dbReference type="NCBI Taxonomy" id="1182545"/>
    <lineage>
        <taxon>Eukaryota</taxon>
        <taxon>Fungi</taxon>
        <taxon>Dikarya</taxon>
        <taxon>Ascomycota</taxon>
        <taxon>Pezizomycotina</taxon>
        <taxon>Eurotiomycetes</taxon>
        <taxon>Chaetothyriomycetidae</taxon>
        <taxon>Chaetothyriales</taxon>
        <taxon>Herpotrichiellaceae</taxon>
        <taxon>Exophiala</taxon>
    </lineage>
</organism>
<dbReference type="Proteomes" id="UP000027920">
    <property type="component" value="Unassembled WGS sequence"/>
</dbReference>
<proteinExistence type="predicted"/>
<dbReference type="GO" id="GO:0016491">
    <property type="term" value="F:oxidoreductase activity"/>
    <property type="evidence" value="ECO:0007669"/>
    <property type="project" value="InterPro"/>
</dbReference>
<dbReference type="STRING" id="1182545.A0A072PS40"/>
<dbReference type="Pfam" id="PF03358">
    <property type="entry name" value="FMN_red"/>
    <property type="match status" value="1"/>
</dbReference>
<name>A0A072PS40_9EURO</name>
<keyword evidence="3" id="KW-1185">Reference proteome</keyword>
<accession>A0A072PS40</accession>
<dbReference type="Gene3D" id="3.40.50.360">
    <property type="match status" value="1"/>
</dbReference>
<dbReference type="OrthoDB" id="68575at2759"/>
<comment type="caution">
    <text evidence="2">The sequence shown here is derived from an EMBL/GenBank/DDBJ whole genome shotgun (WGS) entry which is preliminary data.</text>
</comment>
<dbReference type="PANTHER" id="PTHR30543">
    <property type="entry name" value="CHROMATE REDUCTASE"/>
    <property type="match status" value="1"/>
</dbReference>
<dbReference type="InterPro" id="IPR005025">
    <property type="entry name" value="FMN_Rdtase-like_dom"/>
</dbReference>
<dbReference type="VEuPathDB" id="FungiDB:A1O9_00560"/>
<dbReference type="RefSeq" id="XP_013265177.1">
    <property type="nucleotide sequence ID" value="XM_013409723.1"/>
</dbReference>
<sequence length="249" mass="27899">MAKRPARIAVIVCSNRKPRANPQIANFVLETIESTYENKWDLTPELKVIDLAELNLPFFDEPGVPSQIHDYTQYAHEHTRAWSKEIQSYDGFIFVTPQYNWGYPAVVKNAIDYLYNEWKGKAAMIVCYGGHGGGRAGEQLRQVLCGVHMLPTKKVVELAFPNRKVLLEAAAGKDLGLDGFSDKGVWSGTTRRQIAETFAEMMDILCSDKISKGLKSAATTFGFAKQELRRKFQKSSSDRSSGTVEKGRD</sequence>
<feature type="domain" description="NADPH-dependent FMN reductase-like" evidence="1">
    <location>
        <begin position="7"/>
        <end position="154"/>
    </location>
</feature>
<dbReference type="HOGENOM" id="CLU_055322_2_0_1"/>
<evidence type="ECO:0000313" key="3">
    <source>
        <dbReference type="Proteomes" id="UP000027920"/>
    </source>
</evidence>
<dbReference type="InterPro" id="IPR050712">
    <property type="entry name" value="NAD(P)H-dep_reductase"/>
</dbReference>